<keyword evidence="2" id="KW-1185">Reference proteome</keyword>
<accession>A0ABS3LBW4</accession>
<proteinExistence type="predicted"/>
<evidence type="ECO:0000313" key="1">
    <source>
        <dbReference type="EMBL" id="MBO1307121.1"/>
    </source>
</evidence>
<comment type="caution">
    <text evidence="1">The sequence shown here is derived from an EMBL/GenBank/DDBJ whole genome shotgun (WGS) entry which is preliminary data.</text>
</comment>
<name>A0ABS3LBW4_9ENTE</name>
<organism evidence="1 2">
    <name type="scientific">Candidatus Enterococcus moelleringii</name>
    <dbReference type="NCBI Taxonomy" id="2815325"/>
    <lineage>
        <taxon>Bacteria</taxon>
        <taxon>Bacillati</taxon>
        <taxon>Bacillota</taxon>
        <taxon>Bacilli</taxon>
        <taxon>Lactobacillales</taxon>
        <taxon>Enterococcaceae</taxon>
        <taxon>Enterococcus</taxon>
    </lineage>
</organism>
<dbReference type="RefSeq" id="WP_207674050.1">
    <property type="nucleotide sequence ID" value="NZ_JAFREM010000019.1"/>
</dbReference>
<reference evidence="1 2" key="1">
    <citation type="submission" date="2021-03" db="EMBL/GenBank/DDBJ databases">
        <title>Enterococcal diversity collection.</title>
        <authorList>
            <person name="Gilmore M.S."/>
            <person name="Schwartzman J."/>
            <person name="Van Tyne D."/>
            <person name="Martin M."/>
            <person name="Earl A.M."/>
            <person name="Manson A.L."/>
            <person name="Straub T."/>
            <person name="Salamzade R."/>
            <person name="Saavedra J."/>
            <person name="Lebreton F."/>
            <person name="Prichula J."/>
            <person name="Schaufler K."/>
            <person name="Gaca A."/>
            <person name="Sgardioli B."/>
            <person name="Wagenaar J."/>
            <person name="Strong T."/>
        </authorList>
    </citation>
    <scope>NUCLEOTIDE SEQUENCE [LARGE SCALE GENOMIC DNA]</scope>
    <source>
        <strain evidence="1 2">669A</strain>
    </source>
</reference>
<gene>
    <name evidence="1" type="ORF">JZO70_13170</name>
</gene>
<dbReference type="EMBL" id="JAFREM010000019">
    <property type="protein sequence ID" value="MBO1307121.1"/>
    <property type="molecule type" value="Genomic_DNA"/>
</dbReference>
<dbReference type="Proteomes" id="UP000664601">
    <property type="component" value="Unassembled WGS sequence"/>
</dbReference>
<protein>
    <submittedName>
        <fullName evidence="1">Uncharacterized protein</fullName>
    </submittedName>
</protein>
<evidence type="ECO:0000313" key="2">
    <source>
        <dbReference type="Proteomes" id="UP000664601"/>
    </source>
</evidence>
<sequence length="74" mass="8255">MLELDLLRAGVVLVGGCGSSKKDSAKEAKIRLYIHDTLTKLATDGYQSLILFYRTSEWAEAFNRAFAPDFQVSK</sequence>